<evidence type="ECO:0000256" key="1">
    <source>
        <dbReference type="SAM" id="MobiDB-lite"/>
    </source>
</evidence>
<keyword evidence="3" id="KW-1185">Reference proteome</keyword>
<feature type="region of interest" description="Disordered" evidence="1">
    <location>
        <begin position="31"/>
        <end position="74"/>
    </location>
</feature>
<evidence type="ECO:0000313" key="2">
    <source>
        <dbReference type="EMBL" id="KAK0479408.1"/>
    </source>
</evidence>
<feature type="region of interest" description="Disordered" evidence="1">
    <location>
        <begin position="86"/>
        <end position="124"/>
    </location>
</feature>
<name>A0AA39P9L0_9AGAR</name>
<reference evidence="2" key="1">
    <citation type="submission" date="2023-06" db="EMBL/GenBank/DDBJ databases">
        <authorList>
            <consortium name="Lawrence Berkeley National Laboratory"/>
            <person name="Ahrendt S."/>
            <person name="Sahu N."/>
            <person name="Indic B."/>
            <person name="Wong-Bajracharya J."/>
            <person name="Merenyi Z."/>
            <person name="Ke H.-M."/>
            <person name="Monk M."/>
            <person name="Kocsube S."/>
            <person name="Drula E."/>
            <person name="Lipzen A."/>
            <person name="Balint B."/>
            <person name="Henrissat B."/>
            <person name="Andreopoulos B."/>
            <person name="Martin F.M."/>
            <person name="Harder C.B."/>
            <person name="Rigling D."/>
            <person name="Ford K.L."/>
            <person name="Foster G.D."/>
            <person name="Pangilinan J."/>
            <person name="Papanicolaou A."/>
            <person name="Barry K."/>
            <person name="LaButti K."/>
            <person name="Viragh M."/>
            <person name="Koriabine M."/>
            <person name="Yan M."/>
            <person name="Riley R."/>
            <person name="Champramary S."/>
            <person name="Plett K.L."/>
            <person name="Tsai I.J."/>
            <person name="Slot J."/>
            <person name="Sipos G."/>
            <person name="Plett J."/>
            <person name="Nagy L.G."/>
            <person name="Grigoriev I.V."/>
        </authorList>
    </citation>
    <scope>NUCLEOTIDE SEQUENCE</scope>
    <source>
        <strain evidence="2">HWK02</strain>
    </source>
</reference>
<dbReference type="AlphaFoldDB" id="A0AA39P9L0"/>
<dbReference type="EMBL" id="JAUEPU010000088">
    <property type="protein sequence ID" value="KAK0479408.1"/>
    <property type="molecule type" value="Genomic_DNA"/>
</dbReference>
<organism evidence="2 3">
    <name type="scientific">Armillaria luteobubalina</name>
    <dbReference type="NCBI Taxonomy" id="153913"/>
    <lineage>
        <taxon>Eukaryota</taxon>
        <taxon>Fungi</taxon>
        <taxon>Dikarya</taxon>
        <taxon>Basidiomycota</taxon>
        <taxon>Agaricomycotina</taxon>
        <taxon>Agaricomycetes</taxon>
        <taxon>Agaricomycetidae</taxon>
        <taxon>Agaricales</taxon>
        <taxon>Marasmiineae</taxon>
        <taxon>Physalacriaceae</taxon>
        <taxon>Armillaria</taxon>
    </lineage>
</organism>
<comment type="caution">
    <text evidence="2">The sequence shown here is derived from an EMBL/GenBank/DDBJ whole genome shotgun (WGS) entry which is preliminary data.</text>
</comment>
<sequence>MPFDTITPFRVAIDLESALINNDSIFTTSGEEVDTALGPRAHNTSDSDDGSETSFSSTSTAVATPNPDEDIENIAPFPFTFCVPHLKADTDEGGKTSGSRERDYASKPPLNVIIVPEPSERELD</sequence>
<dbReference type="Proteomes" id="UP001175228">
    <property type="component" value="Unassembled WGS sequence"/>
</dbReference>
<gene>
    <name evidence="2" type="ORF">EDD18DRAFT_1337398</name>
</gene>
<accession>A0AA39P9L0</accession>
<feature type="compositionally biased region" description="Basic and acidic residues" evidence="1">
    <location>
        <begin position="86"/>
        <end position="105"/>
    </location>
</feature>
<proteinExistence type="predicted"/>
<protein>
    <submittedName>
        <fullName evidence="2">Uncharacterized protein</fullName>
    </submittedName>
</protein>
<evidence type="ECO:0000313" key="3">
    <source>
        <dbReference type="Proteomes" id="UP001175228"/>
    </source>
</evidence>